<keyword evidence="4 6" id="KW-0808">Transferase</keyword>
<dbReference type="SUPFAM" id="SSF53448">
    <property type="entry name" value="Nucleotide-diphospho-sugar transferases"/>
    <property type="match status" value="1"/>
</dbReference>
<evidence type="ECO:0000256" key="3">
    <source>
        <dbReference type="ARBA" id="ARBA00022676"/>
    </source>
</evidence>
<dbReference type="Proteomes" id="UP001328733">
    <property type="component" value="Unassembled WGS sequence"/>
</dbReference>
<dbReference type="PANTHER" id="PTHR43179">
    <property type="entry name" value="RHAMNOSYLTRANSFERASE WBBL"/>
    <property type="match status" value="1"/>
</dbReference>
<feature type="domain" description="Glycosyltransferase 2-like" evidence="5">
    <location>
        <begin position="26"/>
        <end position="143"/>
    </location>
</feature>
<comment type="caution">
    <text evidence="6">The sequence shown here is derived from an EMBL/GenBank/DDBJ whole genome shotgun (WGS) entry which is preliminary data.</text>
</comment>
<name>A0AAW9QFZ3_9CHRO</name>
<dbReference type="InterPro" id="IPR029044">
    <property type="entry name" value="Nucleotide-diphossugar_trans"/>
</dbReference>
<proteinExistence type="inferred from homology"/>
<dbReference type="PANTHER" id="PTHR43179:SF12">
    <property type="entry name" value="GALACTOFURANOSYLTRANSFERASE GLFT2"/>
    <property type="match status" value="1"/>
</dbReference>
<dbReference type="EMBL" id="JBAFSM010000003">
    <property type="protein sequence ID" value="MEG3435920.1"/>
    <property type="molecule type" value="Genomic_DNA"/>
</dbReference>
<keyword evidence="3 6" id="KW-0328">Glycosyltransferase</keyword>
<dbReference type="EC" id="2.4.-.-" evidence="6"/>
<dbReference type="InterPro" id="IPR001173">
    <property type="entry name" value="Glyco_trans_2-like"/>
</dbReference>
<dbReference type="RefSeq" id="WP_332863372.1">
    <property type="nucleotide sequence ID" value="NZ_JBAFSM010000003.1"/>
</dbReference>
<dbReference type="Pfam" id="PF00535">
    <property type="entry name" value="Glycos_transf_2"/>
    <property type="match status" value="1"/>
</dbReference>
<evidence type="ECO:0000259" key="5">
    <source>
        <dbReference type="Pfam" id="PF00535"/>
    </source>
</evidence>
<evidence type="ECO:0000313" key="6">
    <source>
        <dbReference type="EMBL" id="MEG3435920.1"/>
    </source>
</evidence>
<accession>A0AAW9QFZ3</accession>
<comment type="similarity">
    <text evidence="2">Belongs to the glycosyltransferase 2 family.</text>
</comment>
<dbReference type="Gene3D" id="3.90.550.10">
    <property type="entry name" value="Spore Coat Polysaccharide Biosynthesis Protein SpsA, Chain A"/>
    <property type="match status" value="1"/>
</dbReference>
<sequence length="299" mass="34050">MSESPSIETGADGTKRLPDRPTLGLCICTMNRPEELENCLQSIFRGEELPDGILVSDDSPDGTATRAVVSRYPDAIYREGPRRGLGANRNACIQHASADYLLFLDDDTRVSPDFPRTAREAIASAEPNTVITGYEIKHERESARKVTPHNLDFWGFQRLPVEGEYRSIVINATIFPRSLFGVARFDERLRYGSEEIDMAHHAVSLGYRIVYDDRLHVHHYPSPTNRSEYDRYIHASRLYATAKSYWRYERSIPKTLAYLFLAPPHLLGSALKKGDGKSFRDSWRSIVLASQYLFNYLQT</sequence>
<evidence type="ECO:0000256" key="1">
    <source>
        <dbReference type="ARBA" id="ARBA00004776"/>
    </source>
</evidence>
<dbReference type="AlphaFoldDB" id="A0AAW9QFZ3"/>
<evidence type="ECO:0000256" key="2">
    <source>
        <dbReference type="ARBA" id="ARBA00006739"/>
    </source>
</evidence>
<evidence type="ECO:0000256" key="4">
    <source>
        <dbReference type="ARBA" id="ARBA00022679"/>
    </source>
</evidence>
<reference evidence="6 7" key="1">
    <citation type="submission" date="2024-01" db="EMBL/GenBank/DDBJ databases">
        <title>Genomic insights into the taxonomy and metabolism of the cyanobacterium Pannus brasiliensis CCIBt3594.</title>
        <authorList>
            <person name="Machado M."/>
            <person name="Botero N.B."/>
            <person name="Andreote A.P.D."/>
            <person name="Feitosa A.M.T."/>
            <person name="Popin R."/>
            <person name="Sivonen K."/>
            <person name="Fiore M.F."/>
        </authorList>
    </citation>
    <scope>NUCLEOTIDE SEQUENCE [LARGE SCALE GENOMIC DNA]</scope>
    <source>
        <strain evidence="6 7">CCIBt3594</strain>
    </source>
</reference>
<protein>
    <submittedName>
        <fullName evidence="6">Glycosyltransferase</fullName>
        <ecNumber evidence="6">2.4.-.-</ecNumber>
    </submittedName>
</protein>
<evidence type="ECO:0000313" key="7">
    <source>
        <dbReference type="Proteomes" id="UP001328733"/>
    </source>
</evidence>
<comment type="pathway">
    <text evidence="1">Cell wall biogenesis; cell wall polysaccharide biosynthesis.</text>
</comment>
<dbReference type="GO" id="GO:0016757">
    <property type="term" value="F:glycosyltransferase activity"/>
    <property type="evidence" value="ECO:0007669"/>
    <property type="project" value="UniProtKB-KW"/>
</dbReference>
<keyword evidence="7" id="KW-1185">Reference proteome</keyword>
<organism evidence="6 7">
    <name type="scientific">Pannus brasiliensis CCIBt3594</name>
    <dbReference type="NCBI Taxonomy" id="1427578"/>
    <lineage>
        <taxon>Bacteria</taxon>
        <taxon>Bacillati</taxon>
        <taxon>Cyanobacteriota</taxon>
        <taxon>Cyanophyceae</taxon>
        <taxon>Oscillatoriophycideae</taxon>
        <taxon>Chroococcales</taxon>
        <taxon>Microcystaceae</taxon>
        <taxon>Pannus</taxon>
    </lineage>
</organism>
<gene>
    <name evidence="6" type="ORF">V0288_02210</name>
</gene>